<evidence type="ECO:0000256" key="3">
    <source>
        <dbReference type="ARBA" id="ARBA00022989"/>
    </source>
</evidence>
<feature type="transmembrane region" description="Helical" evidence="5">
    <location>
        <begin position="73"/>
        <end position="101"/>
    </location>
</feature>
<reference evidence="6" key="1">
    <citation type="journal article" date="2014" name="Front. Microbiol.">
        <title>High frequency of phylogenetically diverse reductive dehalogenase-homologous genes in deep subseafloor sedimentary metagenomes.</title>
        <authorList>
            <person name="Kawai M."/>
            <person name="Futagami T."/>
            <person name="Toyoda A."/>
            <person name="Takaki Y."/>
            <person name="Nishi S."/>
            <person name="Hori S."/>
            <person name="Arai W."/>
            <person name="Tsubouchi T."/>
            <person name="Morono Y."/>
            <person name="Uchiyama I."/>
            <person name="Ito T."/>
            <person name="Fujiyama A."/>
            <person name="Inagaki F."/>
            <person name="Takami H."/>
        </authorList>
    </citation>
    <scope>NUCLEOTIDE SEQUENCE</scope>
    <source>
        <strain evidence="6">Expedition CK06-06</strain>
    </source>
</reference>
<sequence>GLDFRFIWSQKLPIISHILGIFFFILGNALFTWSMISNKYFSTLVRIQVDRNHTVSTGGPYAFVRHPGYLGFILYNLATPLILGSLWALIPAGILSILLIIRTVLEDNTLKKELNGYREYTEKVKYRLIPYIW</sequence>
<evidence type="ECO:0008006" key="7">
    <source>
        <dbReference type="Google" id="ProtNLM"/>
    </source>
</evidence>
<dbReference type="PANTHER" id="PTHR43847">
    <property type="entry name" value="BLL3993 PROTEIN"/>
    <property type="match status" value="1"/>
</dbReference>
<evidence type="ECO:0000313" key="6">
    <source>
        <dbReference type="EMBL" id="GAI03685.1"/>
    </source>
</evidence>
<dbReference type="AlphaFoldDB" id="X1LMR5"/>
<keyword evidence="2 5" id="KW-0812">Transmembrane</keyword>
<accession>X1LMR5</accession>
<comment type="caution">
    <text evidence="6">The sequence shown here is derived from an EMBL/GenBank/DDBJ whole genome shotgun (WGS) entry which is preliminary data.</text>
</comment>
<name>X1LMR5_9ZZZZ</name>
<feature type="non-terminal residue" evidence="6">
    <location>
        <position position="1"/>
    </location>
</feature>
<dbReference type="InterPro" id="IPR007269">
    <property type="entry name" value="ICMT_MeTrfase"/>
</dbReference>
<keyword evidence="4 5" id="KW-0472">Membrane</keyword>
<evidence type="ECO:0000256" key="5">
    <source>
        <dbReference type="SAM" id="Phobius"/>
    </source>
</evidence>
<protein>
    <recommendedName>
        <fullName evidence="7">Steroid 5-alpha reductase C-terminal domain-containing protein</fullName>
    </recommendedName>
</protein>
<dbReference type="Gene3D" id="1.20.120.1630">
    <property type="match status" value="1"/>
</dbReference>
<gene>
    <name evidence="6" type="ORF">S06H3_16935</name>
</gene>
<proteinExistence type="predicted"/>
<evidence type="ECO:0000256" key="1">
    <source>
        <dbReference type="ARBA" id="ARBA00004141"/>
    </source>
</evidence>
<keyword evidence="3 5" id="KW-1133">Transmembrane helix</keyword>
<organism evidence="6">
    <name type="scientific">marine sediment metagenome</name>
    <dbReference type="NCBI Taxonomy" id="412755"/>
    <lineage>
        <taxon>unclassified sequences</taxon>
        <taxon>metagenomes</taxon>
        <taxon>ecological metagenomes</taxon>
    </lineage>
</organism>
<dbReference type="GO" id="GO:0004671">
    <property type="term" value="F:protein C-terminal S-isoprenylcysteine carboxyl O-methyltransferase activity"/>
    <property type="evidence" value="ECO:0007669"/>
    <property type="project" value="InterPro"/>
</dbReference>
<dbReference type="PANTHER" id="PTHR43847:SF1">
    <property type="entry name" value="BLL3993 PROTEIN"/>
    <property type="match status" value="1"/>
</dbReference>
<dbReference type="InterPro" id="IPR052527">
    <property type="entry name" value="Metal_cation-efflux_comp"/>
</dbReference>
<comment type="subcellular location">
    <subcellularLocation>
        <location evidence="1">Membrane</location>
        <topology evidence="1">Multi-pass membrane protein</topology>
    </subcellularLocation>
</comment>
<evidence type="ECO:0000256" key="4">
    <source>
        <dbReference type="ARBA" id="ARBA00023136"/>
    </source>
</evidence>
<evidence type="ECO:0000256" key="2">
    <source>
        <dbReference type="ARBA" id="ARBA00022692"/>
    </source>
</evidence>
<dbReference type="EMBL" id="BARV01008421">
    <property type="protein sequence ID" value="GAI03685.1"/>
    <property type="molecule type" value="Genomic_DNA"/>
</dbReference>
<dbReference type="GO" id="GO:0016020">
    <property type="term" value="C:membrane"/>
    <property type="evidence" value="ECO:0007669"/>
    <property type="project" value="UniProtKB-SubCell"/>
</dbReference>
<dbReference type="Pfam" id="PF04140">
    <property type="entry name" value="ICMT"/>
    <property type="match status" value="1"/>
</dbReference>
<feature type="transmembrane region" description="Helical" evidence="5">
    <location>
        <begin position="12"/>
        <end position="36"/>
    </location>
</feature>